<dbReference type="PANTHER" id="PTHR21262">
    <property type="entry name" value="GUANOSINE-3',5'-BIS DIPHOSPHATE 3'-PYROPHOSPHOHYDROLASE"/>
    <property type="match status" value="1"/>
</dbReference>
<dbReference type="GO" id="GO:0016301">
    <property type="term" value="F:kinase activity"/>
    <property type="evidence" value="ECO:0007669"/>
    <property type="project" value="UniProtKB-KW"/>
</dbReference>
<dbReference type="PROSITE" id="PS51831">
    <property type="entry name" value="HD"/>
    <property type="match status" value="1"/>
</dbReference>
<dbReference type="Pfam" id="PF13291">
    <property type="entry name" value="ACT_4"/>
    <property type="match status" value="1"/>
</dbReference>
<dbReference type="InterPro" id="IPR033655">
    <property type="entry name" value="TGS_RelA/SpoT"/>
</dbReference>
<dbReference type="SUPFAM" id="SSF109604">
    <property type="entry name" value="HD-domain/PDEase-like"/>
    <property type="match status" value="1"/>
</dbReference>
<dbReference type="FunFam" id="3.30.460.10:FF:000001">
    <property type="entry name" value="GTP pyrophosphokinase RelA"/>
    <property type="match status" value="1"/>
</dbReference>
<feature type="domain" description="ACT" evidence="6">
    <location>
        <begin position="671"/>
        <end position="743"/>
    </location>
</feature>
<evidence type="ECO:0000256" key="5">
    <source>
        <dbReference type="RuleBase" id="RU003847"/>
    </source>
</evidence>
<dbReference type="SMART" id="SM00954">
    <property type="entry name" value="RelA_SpoT"/>
    <property type="match status" value="1"/>
</dbReference>
<organism evidence="9 10">
    <name type="scientific">Sulfurivirga caldicuralii</name>
    <dbReference type="NCBI Taxonomy" id="364032"/>
    <lineage>
        <taxon>Bacteria</taxon>
        <taxon>Pseudomonadati</taxon>
        <taxon>Pseudomonadota</taxon>
        <taxon>Gammaproteobacteria</taxon>
        <taxon>Thiotrichales</taxon>
        <taxon>Piscirickettsiaceae</taxon>
        <taxon>Sulfurivirga</taxon>
    </lineage>
</organism>
<evidence type="ECO:0000256" key="3">
    <source>
        <dbReference type="ARBA" id="ARBA00024387"/>
    </source>
</evidence>
<dbReference type="GO" id="GO:0008728">
    <property type="term" value="F:GTP diphosphokinase activity"/>
    <property type="evidence" value="ECO:0007669"/>
    <property type="project" value="TreeGrafter"/>
</dbReference>
<dbReference type="CDD" id="cd01668">
    <property type="entry name" value="TGS_RSH"/>
    <property type="match status" value="1"/>
</dbReference>
<dbReference type="InterPro" id="IPR045600">
    <property type="entry name" value="RelA/SpoT_AH_RIS"/>
</dbReference>
<dbReference type="GO" id="GO:0015970">
    <property type="term" value="P:guanosine tetraphosphate biosynthetic process"/>
    <property type="evidence" value="ECO:0007669"/>
    <property type="project" value="UniProtKB-UniPathway"/>
</dbReference>
<evidence type="ECO:0000259" key="8">
    <source>
        <dbReference type="PROSITE" id="PS51880"/>
    </source>
</evidence>
<dbReference type="InterPro" id="IPR012675">
    <property type="entry name" value="Beta-grasp_dom_sf"/>
</dbReference>
<dbReference type="Pfam" id="PF02824">
    <property type="entry name" value="TGS"/>
    <property type="match status" value="1"/>
</dbReference>
<dbReference type="InterPro" id="IPR002912">
    <property type="entry name" value="ACT_dom"/>
</dbReference>
<keyword evidence="9" id="KW-0808">Transferase</keyword>
<dbReference type="NCBIfam" id="TIGR00691">
    <property type="entry name" value="spoT_relA"/>
    <property type="match status" value="1"/>
</dbReference>
<evidence type="ECO:0000256" key="4">
    <source>
        <dbReference type="ARBA" id="ARBA00047968"/>
    </source>
</evidence>
<dbReference type="PANTHER" id="PTHR21262:SF36">
    <property type="entry name" value="BIFUNCTIONAL (P)PPGPP SYNTHASE_HYDROLASE SPOT"/>
    <property type="match status" value="1"/>
</dbReference>
<dbReference type="Pfam" id="PF13328">
    <property type="entry name" value="HD_4"/>
    <property type="match status" value="1"/>
</dbReference>
<dbReference type="InterPro" id="IPR004095">
    <property type="entry name" value="TGS"/>
</dbReference>
<accession>A0A1N6DD92</accession>
<gene>
    <name evidence="9" type="ORF">SAMN05443662_0057</name>
</gene>
<dbReference type="EMBL" id="FSRE01000001">
    <property type="protein sequence ID" value="SIN68778.1"/>
    <property type="molecule type" value="Genomic_DNA"/>
</dbReference>
<dbReference type="CDD" id="cd00077">
    <property type="entry name" value="HDc"/>
    <property type="match status" value="1"/>
</dbReference>
<dbReference type="InterPro" id="IPR004811">
    <property type="entry name" value="RelA/Spo_fam"/>
</dbReference>
<dbReference type="OrthoDB" id="9805041at2"/>
<dbReference type="InterPro" id="IPR043519">
    <property type="entry name" value="NT_sf"/>
</dbReference>
<dbReference type="RefSeq" id="WP_084188153.1">
    <property type="nucleotide sequence ID" value="NZ_FSRE01000001.1"/>
</dbReference>
<dbReference type="SUPFAM" id="SSF81301">
    <property type="entry name" value="Nucleotidyltransferase"/>
    <property type="match status" value="1"/>
</dbReference>
<dbReference type="GO" id="GO:0042594">
    <property type="term" value="P:response to starvation"/>
    <property type="evidence" value="ECO:0007669"/>
    <property type="project" value="TreeGrafter"/>
</dbReference>
<evidence type="ECO:0000259" key="6">
    <source>
        <dbReference type="PROSITE" id="PS51671"/>
    </source>
</evidence>
<proteinExistence type="inferred from homology"/>
<dbReference type="InterPro" id="IPR007685">
    <property type="entry name" value="RelA_SpoT"/>
</dbReference>
<evidence type="ECO:0000256" key="1">
    <source>
        <dbReference type="ARBA" id="ARBA00022801"/>
    </source>
</evidence>
<evidence type="ECO:0000313" key="10">
    <source>
        <dbReference type="Proteomes" id="UP000198461"/>
    </source>
</evidence>
<dbReference type="GO" id="GO:0005886">
    <property type="term" value="C:plasma membrane"/>
    <property type="evidence" value="ECO:0007669"/>
    <property type="project" value="TreeGrafter"/>
</dbReference>
<evidence type="ECO:0000259" key="7">
    <source>
        <dbReference type="PROSITE" id="PS51831"/>
    </source>
</evidence>
<dbReference type="Gene3D" id="3.30.70.260">
    <property type="match status" value="1"/>
</dbReference>
<comment type="similarity">
    <text evidence="5">Belongs to the relA/spoT family.</text>
</comment>
<dbReference type="Gene3D" id="3.10.20.30">
    <property type="match status" value="1"/>
</dbReference>
<dbReference type="UniPathway" id="UPA00908">
    <property type="reaction ID" value="UER00886"/>
</dbReference>
<feature type="domain" description="HD" evidence="7">
    <location>
        <begin position="82"/>
        <end position="181"/>
    </location>
</feature>
<dbReference type="Pfam" id="PF04607">
    <property type="entry name" value="RelA_SpoT"/>
    <property type="match status" value="1"/>
</dbReference>
<dbReference type="FunFam" id="3.10.20.30:FF:000002">
    <property type="entry name" value="GTP pyrophosphokinase (RelA/SpoT)"/>
    <property type="match status" value="1"/>
</dbReference>
<dbReference type="FunFam" id="1.10.3210.10:FF:000001">
    <property type="entry name" value="GTP pyrophosphokinase RelA"/>
    <property type="match status" value="1"/>
</dbReference>
<dbReference type="CDD" id="cd05399">
    <property type="entry name" value="NT_Rel-Spo_like"/>
    <property type="match status" value="1"/>
</dbReference>
<dbReference type="AlphaFoldDB" id="A0A1N6DD92"/>
<reference evidence="9 10" key="1">
    <citation type="submission" date="2016-11" db="EMBL/GenBank/DDBJ databases">
        <authorList>
            <person name="Jaros S."/>
            <person name="Januszkiewicz K."/>
            <person name="Wedrychowicz H."/>
        </authorList>
    </citation>
    <scope>NUCLEOTIDE SEQUENCE [LARGE SCALE GENOMIC DNA]</scope>
    <source>
        <strain evidence="9 10">DSM 17737</strain>
    </source>
</reference>
<dbReference type="InterPro" id="IPR012676">
    <property type="entry name" value="TGS-like"/>
</dbReference>
<dbReference type="InterPro" id="IPR003607">
    <property type="entry name" value="HD/PDEase_dom"/>
</dbReference>
<dbReference type="Pfam" id="PF19296">
    <property type="entry name" value="RelA_AH_RIS"/>
    <property type="match status" value="2"/>
</dbReference>
<keyword evidence="10" id="KW-1185">Reference proteome</keyword>
<keyword evidence="9" id="KW-0418">Kinase</keyword>
<dbReference type="SMART" id="SM00471">
    <property type="entry name" value="HDc"/>
    <property type="match status" value="1"/>
</dbReference>
<dbReference type="GO" id="GO:0015949">
    <property type="term" value="P:nucleobase-containing small molecule interconversion"/>
    <property type="evidence" value="ECO:0007669"/>
    <property type="project" value="UniProtKB-ARBA"/>
</dbReference>
<dbReference type="STRING" id="364032.SAMN05443662_0057"/>
<sequence length="743" mass="83965">MSDLGGEAGQHLTFDAAQQSLGLKPPVPALHTSPDLQDTPLQQLLETASTYLPPEQVAEVEHAFEFAAAAHAGQKRKSGEDYIWHPVAVATILAEIQLDKVSLIAALLHDVVEDTPVGKDEIAETFGETVAELVDGVTKLGKLETRSPQEVQAENFRKMMLAMSRDIRVILIKLADRLHNMRTLGVMRPDKQRRIARETLDIYAPIAARLGINAFRIELEDLGFKAMHPWRYAVLANAVKRARGPRREIVQQISDTLNRRLEQDNIPGRVEGREKHLYSLYKKMRKKRMKFAEVRDLFAFRIITDSVDNCYRALGAVHQLYKPLPRRFKDYIAIPKPNGYQSLHTVVFGPNSTHIEVQIRTELMHEVAEHGIAAHWEYKEKGSVQPSPVEVKAQEWIKHLLEIQQSAGNSVDFLENVKVDLFPDVIYVFTPKGDIVTLPRGATPVDFAYQVHTNLGHACIGCRIDRQLMPLRTPLESGQTVEIIKGKELQPNPAWLDFVVTPKARTQIRHFLKQQTQASALELGRRLLMKALLPFNIHCEQLDEQTRERLMRALQMNGWEELLEKIGLGERNAALVAKQIHDFLHGESMPADKQEASHQPLAISGTEGLAVSFANCCHPIPGDAIIGFISSGKGLVIHRQDCRNVKNYRSQPDKWLDVKWEPEVAGTYKSVIQLEVENRRGALAEIATAIARTGTDIAHVQSEDKDDTLSLMRFEISVRDRQHLAQLMRHLKRIPIVHKIIRI</sequence>
<dbReference type="GO" id="GO:0008893">
    <property type="term" value="F:guanosine-3',5'-bis(diphosphate) 3'-diphosphatase activity"/>
    <property type="evidence" value="ECO:0007669"/>
    <property type="project" value="UniProtKB-EC"/>
</dbReference>
<dbReference type="CDD" id="cd04876">
    <property type="entry name" value="ACT_RelA-SpoT"/>
    <property type="match status" value="1"/>
</dbReference>
<dbReference type="Proteomes" id="UP000198461">
    <property type="component" value="Unassembled WGS sequence"/>
</dbReference>
<comment type="pathway">
    <text evidence="2">Purine metabolism; ppGpp biosynthesis; ppGpp from GDP: step 1/1.</text>
</comment>
<comment type="function">
    <text evidence="5">In eubacteria ppGpp (guanosine 3'-diphosphate 5'-diphosphate) is a mediator of the stringent response that coordinates a variety of cellular activities in response to changes in nutritional abundance.</text>
</comment>
<dbReference type="EC" id="3.1.7.2" evidence="3"/>
<dbReference type="PROSITE" id="PS51671">
    <property type="entry name" value="ACT"/>
    <property type="match status" value="1"/>
</dbReference>
<dbReference type="InterPro" id="IPR045865">
    <property type="entry name" value="ACT-like_dom_sf"/>
</dbReference>
<evidence type="ECO:0000256" key="2">
    <source>
        <dbReference type="ARBA" id="ARBA00024329"/>
    </source>
</evidence>
<feature type="domain" description="TGS" evidence="8">
    <location>
        <begin position="424"/>
        <end position="485"/>
    </location>
</feature>
<dbReference type="InterPro" id="IPR006674">
    <property type="entry name" value="HD_domain"/>
</dbReference>
<dbReference type="SUPFAM" id="SSF81271">
    <property type="entry name" value="TGS-like"/>
    <property type="match status" value="1"/>
</dbReference>
<dbReference type="Gene3D" id="3.30.460.10">
    <property type="entry name" value="Beta Polymerase, domain 2"/>
    <property type="match status" value="1"/>
</dbReference>
<name>A0A1N6DD92_9GAMM</name>
<dbReference type="PROSITE" id="PS51880">
    <property type="entry name" value="TGS"/>
    <property type="match status" value="1"/>
</dbReference>
<dbReference type="Gene3D" id="1.10.3210.10">
    <property type="entry name" value="Hypothetical protein af1432"/>
    <property type="match status" value="1"/>
</dbReference>
<keyword evidence="1" id="KW-0378">Hydrolase</keyword>
<dbReference type="SUPFAM" id="SSF55021">
    <property type="entry name" value="ACT-like"/>
    <property type="match status" value="1"/>
</dbReference>
<comment type="catalytic activity">
    <reaction evidence="4">
        <text>guanosine 3',5'-bis(diphosphate) + H2O = GDP + diphosphate + H(+)</text>
        <dbReference type="Rhea" id="RHEA:14253"/>
        <dbReference type="ChEBI" id="CHEBI:15377"/>
        <dbReference type="ChEBI" id="CHEBI:15378"/>
        <dbReference type="ChEBI" id="CHEBI:33019"/>
        <dbReference type="ChEBI" id="CHEBI:58189"/>
        <dbReference type="ChEBI" id="CHEBI:77828"/>
        <dbReference type="EC" id="3.1.7.2"/>
    </reaction>
</comment>
<protein>
    <recommendedName>
        <fullName evidence="3">guanosine-3',5'-bis(diphosphate) 3'-diphosphatase</fullName>
        <ecNumber evidence="3">3.1.7.2</ecNumber>
    </recommendedName>
</protein>
<evidence type="ECO:0000313" key="9">
    <source>
        <dbReference type="EMBL" id="SIN68778.1"/>
    </source>
</evidence>